<dbReference type="InterPro" id="IPR013767">
    <property type="entry name" value="PAS_fold"/>
</dbReference>
<dbReference type="NCBIfam" id="TIGR00229">
    <property type="entry name" value="sensory_box"/>
    <property type="match status" value="1"/>
</dbReference>
<evidence type="ECO:0000256" key="1">
    <source>
        <dbReference type="ARBA" id="ARBA00022741"/>
    </source>
</evidence>
<dbReference type="PANTHER" id="PTHR32071">
    <property type="entry name" value="TRANSCRIPTIONAL REGULATORY PROTEIN"/>
    <property type="match status" value="1"/>
</dbReference>
<dbReference type="InterPro" id="IPR002197">
    <property type="entry name" value="HTH_Fis"/>
</dbReference>
<evidence type="ECO:0000256" key="2">
    <source>
        <dbReference type="ARBA" id="ARBA00022840"/>
    </source>
</evidence>
<dbReference type="Pfam" id="PF00989">
    <property type="entry name" value="PAS"/>
    <property type="match status" value="1"/>
</dbReference>
<dbReference type="Pfam" id="PF25601">
    <property type="entry name" value="AAA_lid_14"/>
    <property type="match status" value="1"/>
</dbReference>
<organism evidence="7 8">
    <name type="scientific">Clostridium mobile</name>
    <dbReference type="NCBI Taxonomy" id="2841512"/>
    <lineage>
        <taxon>Bacteria</taxon>
        <taxon>Bacillati</taxon>
        <taxon>Bacillota</taxon>
        <taxon>Clostridia</taxon>
        <taxon>Eubacteriales</taxon>
        <taxon>Clostridiaceae</taxon>
        <taxon>Clostridium</taxon>
    </lineage>
</organism>
<dbReference type="InterPro" id="IPR010524">
    <property type="entry name" value="Sig_transdc_resp-reg_PrpR_N"/>
</dbReference>
<keyword evidence="2" id="KW-0067">ATP-binding</keyword>
<keyword evidence="1" id="KW-0547">Nucleotide-binding</keyword>
<dbReference type="PROSITE" id="PS50112">
    <property type="entry name" value="PAS"/>
    <property type="match status" value="1"/>
</dbReference>
<dbReference type="SMART" id="SM00091">
    <property type="entry name" value="PAS"/>
    <property type="match status" value="1"/>
</dbReference>
<dbReference type="InterPro" id="IPR000014">
    <property type="entry name" value="PAS"/>
</dbReference>
<dbReference type="InterPro" id="IPR002078">
    <property type="entry name" value="Sigma_54_int"/>
</dbReference>
<evidence type="ECO:0000259" key="6">
    <source>
        <dbReference type="PROSITE" id="PS50112"/>
    </source>
</evidence>
<dbReference type="InterPro" id="IPR003593">
    <property type="entry name" value="AAA+_ATPase"/>
</dbReference>
<evidence type="ECO:0000256" key="4">
    <source>
        <dbReference type="ARBA" id="ARBA00023163"/>
    </source>
</evidence>
<feature type="domain" description="PAS" evidence="6">
    <location>
        <begin position="192"/>
        <end position="243"/>
    </location>
</feature>
<dbReference type="PANTHER" id="PTHR32071:SF57">
    <property type="entry name" value="C4-DICARBOXYLATE TRANSPORT TRANSCRIPTIONAL REGULATORY PROTEIN DCTD"/>
    <property type="match status" value="1"/>
</dbReference>
<evidence type="ECO:0000313" key="8">
    <source>
        <dbReference type="Proteomes" id="UP000726170"/>
    </source>
</evidence>
<reference evidence="7 8" key="1">
    <citation type="submission" date="2021-06" db="EMBL/GenBank/DDBJ databases">
        <authorList>
            <person name="Sun Q."/>
            <person name="Li D."/>
        </authorList>
    </citation>
    <scope>NUCLEOTIDE SEQUENCE [LARGE SCALE GENOMIC DNA]</scope>
    <source>
        <strain evidence="7 8">MSJ-11</strain>
    </source>
</reference>
<keyword evidence="3" id="KW-0805">Transcription regulation</keyword>
<comment type="caution">
    <text evidence="7">The sequence shown here is derived from an EMBL/GenBank/DDBJ whole genome shotgun (WGS) entry which is preliminary data.</text>
</comment>
<sequence>MKDIVVVAPFKDLYDLSNKIIKEKGYQNIEVVLGNLSQGVVEAKKIVEKGASLIISRGGTYTMIKNVVNIPVVEIKMTSFDILRGFKNIISYKGTIGVVGYKNIIHDCEIIQDILGLDMVKIEIEREEDAEENIRYYVEKGVKVFVGDTVASKVSKKLNCVNYMITSGEEAVLNAMQEARRILQMSKIEKEKAQRFKTIMDFVHDGIISIDDNGKISIINSRAEKIFGLNEKNVIGKNIEDVVKNSKLPIVLRSGISELGEIQEVGQSKIATNRVPIIVDDEIKGVVATFQDVTELQNLEKKVRLNLLKKGFVAKYNFNQIVYKSKKTEECIERAKKYSKYDSPILIIGPSGVGKELFAQSIHNYSHREKGPFVAINCAALPPNLIESELFGYVEGAFTGAAKGGKAGIFELAHGGTIFLDEIGELPLELQGRLLRVLQEREVMRIGDDKVLPVDVRVISATNKNLRGMVEKGEFREDLYFRINILSLKIPSLNERAEDIEQLSQCFIKKYSSKYNKPVKSMDKGVLNLLLKYCYKGNIRELEGIIQRAVILAEKEKLREEDIILEEDFKGDFRGKNACSESEELFKEEDCAFKVKKDINLKELENQYIKYILQKCNGSVNRASEVLDVNRSTIWRKLREN</sequence>
<keyword evidence="8" id="KW-1185">Reference proteome</keyword>
<dbReference type="PROSITE" id="PS50045">
    <property type="entry name" value="SIGMA54_INTERACT_4"/>
    <property type="match status" value="1"/>
</dbReference>
<keyword evidence="4" id="KW-0804">Transcription</keyword>
<dbReference type="Pfam" id="PF00158">
    <property type="entry name" value="Sigma54_activat"/>
    <property type="match status" value="1"/>
</dbReference>
<dbReference type="RefSeq" id="WP_216439220.1">
    <property type="nucleotide sequence ID" value="NZ_JAHLQF010000002.1"/>
</dbReference>
<dbReference type="InterPro" id="IPR025943">
    <property type="entry name" value="Sigma_54_int_dom_ATP-bd_2"/>
</dbReference>
<evidence type="ECO:0000256" key="3">
    <source>
        <dbReference type="ARBA" id="ARBA00023015"/>
    </source>
</evidence>
<dbReference type="Pfam" id="PF06506">
    <property type="entry name" value="PrpR_N"/>
    <property type="match status" value="1"/>
</dbReference>
<evidence type="ECO:0000259" key="5">
    <source>
        <dbReference type="PROSITE" id="PS50045"/>
    </source>
</evidence>
<dbReference type="InterPro" id="IPR058031">
    <property type="entry name" value="AAA_lid_NorR"/>
</dbReference>
<name>A0ABS6EHR3_9CLOT</name>
<proteinExistence type="predicted"/>
<gene>
    <name evidence="7" type="ORF">KQI86_10495</name>
</gene>
<dbReference type="EMBL" id="JAHLQF010000002">
    <property type="protein sequence ID" value="MBU5484763.1"/>
    <property type="molecule type" value="Genomic_DNA"/>
</dbReference>
<dbReference type="Proteomes" id="UP000726170">
    <property type="component" value="Unassembled WGS sequence"/>
</dbReference>
<accession>A0ABS6EHR3</accession>
<dbReference type="CDD" id="cd00009">
    <property type="entry name" value="AAA"/>
    <property type="match status" value="1"/>
</dbReference>
<dbReference type="PROSITE" id="PS00676">
    <property type="entry name" value="SIGMA54_INTERACT_2"/>
    <property type="match status" value="1"/>
</dbReference>
<dbReference type="Pfam" id="PF02954">
    <property type="entry name" value="HTH_8"/>
    <property type="match status" value="1"/>
</dbReference>
<protein>
    <submittedName>
        <fullName evidence="7">Sigma 54-interacting transcriptional regulator</fullName>
    </submittedName>
</protein>
<dbReference type="CDD" id="cd00130">
    <property type="entry name" value="PAS"/>
    <property type="match status" value="1"/>
</dbReference>
<feature type="domain" description="Sigma-54 factor interaction" evidence="5">
    <location>
        <begin position="321"/>
        <end position="551"/>
    </location>
</feature>
<evidence type="ECO:0000313" key="7">
    <source>
        <dbReference type="EMBL" id="MBU5484763.1"/>
    </source>
</evidence>
<dbReference type="SMART" id="SM00382">
    <property type="entry name" value="AAA"/>
    <property type="match status" value="1"/>
</dbReference>